<keyword evidence="3" id="KW-1185">Reference proteome</keyword>
<dbReference type="EMBL" id="KQ086059">
    <property type="protein sequence ID" value="KLO09326.1"/>
    <property type="molecule type" value="Genomic_DNA"/>
</dbReference>
<dbReference type="Proteomes" id="UP000053477">
    <property type="component" value="Unassembled WGS sequence"/>
</dbReference>
<evidence type="ECO:0000313" key="3">
    <source>
        <dbReference type="Proteomes" id="UP000053477"/>
    </source>
</evidence>
<accession>A0A0H2RWY2</accession>
<dbReference type="InParanoid" id="A0A0H2RWY2"/>
<feature type="compositionally biased region" description="Polar residues" evidence="1">
    <location>
        <begin position="158"/>
        <end position="171"/>
    </location>
</feature>
<name>A0A0H2RWY2_9AGAM</name>
<evidence type="ECO:0000313" key="2">
    <source>
        <dbReference type="EMBL" id="KLO09326.1"/>
    </source>
</evidence>
<sequence length="233" mass="25374">MSIRGGRARLARGGGLAQTGVHGHWVGRGRHAHCAARKHIREGALGGVVVDRWAPLCSPLRAHCTWRDGRRGRLVLLLEMLVGGSEQVVVGDGGSHGLDLYVEGLVQRGQKGRGECMQRSHILVAVETCGKTRGGDGKNERDVGASCFFYSLSRRSRQPSFSGNQTLSPENFSPPALSPLSLRPHRVSARRKAFQKIFSVEFISQIAEDSPLSRGGFVPRGMLVRGRHLGERI</sequence>
<dbReference type="AlphaFoldDB" id="A0A0H2RWY2"/>
<proteinExistence type="predicted"/>
<organism evidence="2 3">
    <name type="scientific">Schizopora paradoxa</name>
    <dbReference type="NCBI Taxonomy" id="27342"/>
    <lineage>
        <taxon>Eukaryota</taxon>
        <taxon>Fungi</taxon>
        <taxon>Dikarya</taxon>
        <taxon>Basidiomycota</taxon>
        <taxon>Agaricomycotina</taxon>
        <taxon>Agaricomycetes</taxon>
        <taxon>Hymenochaetales</taxon>
        <taxon>Schizoporaceae</taxon>
        <taxon>Schizopora</taxon>
    </lineage>
</organism>
<reference evidence="2 3" key="1">
    <citation type="submission" date="2015-04" db="EMBL/GenBank/DDBJ databases">
        <title>Complete genome sequence of Schizopora paradoxa KUC8140, a cosmopolitan wood degrader in East Asia.</title>
        <authorList>
            <consortium name="DOE Joint Genome Institute"/>
            <person name="Min B."/>
            <person name="Park H."/>
            <person name="Jang Y."/>
            <person name="Kim J.-J."/>
            <person name="Kim K.H."/>
            <person name="Pangilinan J."/>
            <person name="Lipzen A."/>
            <person name="Riley R."/>
            <person name="Grigoriev I.V."/>
            <person name="Spatafora J.W."/>
            <person name="Choi I.-G."/>
        </authorList>
    </citation>
    <scope>NUCLEOTIDE SEQUENCE [LARGE SCALE GENOMIC DNA]</scope>
    <source>
        <strain evidence="2 3">KUC8140</strain>
    </source>
</reference>
<protein>
    <submittedName>
        <fullName evidence="2">Uncharacterized protein</fullName>
    </submittedName>
</protein>
<evidence type="ECO:0000256" key="1">
    <source>
        <dbReference type="SAM" id="MobiDB-lite"/>
    </source>
</evidence>
<gene>
    <name evidence="2" type="ORF">SCHPADRAFT_570870</name>
</gene>
<feature type="region of interest" description="Disordered" evidence="1">
    <location>
        <begin position="157"/>
        <end position="180"/>
    </location>
</feature>